<dbReference type="PANTHER" id="PTHR24567:SF74">
    <property type="entry name" value="HTH-TYPE TRANSCRIPTIONAL REGULATOR ARCR"/>
    <property type="match status" value="1"/>
</dbReference>
<dbReference type="SMART" id="SM00100">
    <property type="entry name" value="cNMP"/>
    <property type="match status" value="1"/>
</dbReference>
<accession>A0ABQ2JH08</accession>
<dbReference type="PANTHER" id="PTHR24567">
    <property type="entry name" value="CRP FAMILY TRANSCRIPTIONAL REGULATORY PROTEIN"/>
    <property type="match status" value="1"/>
</dbReference>
<keyword evidence="3" id="KW-1185">Reference proteome</keyword>
<dbReference type="Proteomes" id="UP000605099">
    <property type="component" value="Unassembled WGS sequence"/>
</dbReference>
<gene>
    <name evidence="2" type="ORF">GCM10011349_13330</name>
</gene>
<comment type="caution">
    <text evidence="2">The sequence shown here is derived from an EMBL/GenBank/DDBJ whole genome shotgun (WGS) entry which is preliminary data.</text>
</comment>
<name>A0ABQ2JH08_9SPHN</name>
<proteinExistence type="predicted"/>
<evidence type="ECO:0000259" key="1">
    <source>
        <dbReference type="PROSITE" id="PS50042"/>
    </source>
</evidence>
<sequence length="158" mass="17841">MEGLERIIKEHPFFAGLDLGFCALICGCAKNVRYEAGQYLFHEGEPANEFYLIRHGRVSLELHAPERGAVTFQTLGPGEVVGVSWLIPPYRWSYDAKALELTRAIALDAACLRQKCEADHDLGYDLMKRFMPVLIQRLQTSRLQALDVYCARPLKPCA</sequence>
<dbReference type="Pfam" id="PF00027">
    <property type="entry name" value="cNMP_binding"/>
    <property type="match status" value="1"/>
</dbReference>
<feature type="domain" description="Cyclic nucleotide-binding" evidence="1">
    <location>
        <begin position="13"/>
        <end position="114"/>
    </location>
</feature>
<dbReference type="InterPro" id="IPR014710">
    <property type="entry name" value="RmlC-like_jellyroll"/>
</dbReference>
<dbReference type="InterPro" id="IPR018490">
    <property type="entry name" value="cNMP-bd_dom_sf"/>
</dbReference>
<dbReference type="EMBL" id="BMLK01000005">
    <property type="protein sequence ID" value="GGN46297.1"/>
    <property type="molecule type" value="Genomic_DNA"/>
</dbReference>
<dbReference type="RefSeq" id="WP_188818880.1">
    <property type="nucleotide sequence ID" value="NZ_BMLK01000005.1"/>
</dbReference>
<dbReference type="InterPro" id="IPR000595">
    <property type="entry name" value="cNMP-bd_dom"/>
</dbReference>
<evidence type="ECO:0000313" key="3">
    <source>
        <dbReference type="Proteomes" id="UP000605099"/>
    </source>
</evidence>
<organism evidence="2 3">
    <name type="scientific">Novosphingobium indicum</name>
    <dbReference type="NCBI Taxonomy" id="462949"/>
    <lineage>
        <taxon>Bacteria</taxon>
        <taxon>Pseudomonadati</taxon>
        <taxon>Pseudomonadota</taxon>
        <taxon>Alphaproteobacteria</taxon>
        <taxon>Sphingomonadales</taxon>
        <taxon>Sphingomonadaceae</taxon>
        <taxon>Novosphingobium</taxon>
    </lineage>
</organism>
<dbReference type="InterPro" id="IPR050397">
    <property type="entry name" value="Env_Response_Regulators"/>
</dbReference>
<dbReference type="Gene3D" id="2.60.120.10">
    <property type="entry name" value="Jelly Rolls"/>
    <property type="match status" value="1"/>
</dbReference>
<evidence type="ECO:0000313" key="2">
    <source>
        <dbReference type="EMBL" id="GGN46297.1"/>
    </source>
</evidence>
<dbReference type="CDD" id="cd00038">
    <property type="entry name" value="CAP_ED"/>
    <property type="match status" value="1"/>
</dbReference>
<protein>
    <recommendedName>
        <fullName evidence="1">Cyclic nucleotide-binding domain-containing protein</fullName>
    </recommendedName>
</protein>
<dbReference type="PROSITE" id="PS50042">
    <property type="entry name" value="CNMP_BINDING_3"/>
    <property type="match status" value="1"/>
</dbReference>
<reference evidence="3" key="1">
    <citation type="journal article" date="2019" name="Int. J. Syst. Evol. Microbiol.">
        <title>The Global Catalogue of Microorganisms (GCM) 10K type strain sequencing project: providing services to taxonomists for standard genome sequencing and annotation.</title>
        <authorList>
            <consortium name="The Broad Institute Genomics Platform"/>
            <consortium name="The Broad Institute Genome Sequencing Center for Infectious Disease"/>
            <person name="Wu L."/>
            <person name="Ma J."/>
        </authorList>
    </citation>
    <scope>NUCLEOTIDE SEQUENCE [LARGE SCALE GENOMIC DNA]</scope>
    <source>
        <strain evidence="3">CGMCC 1.6784</strain>
    </source>
</reference>
<dbReference type="SUPFAM" id="SSF51206">
    <property type="entry name" value="cAMP-binding domain-like"/>
    <property type="match status" value="1"/>
</dbReference>